<dbReference type="EMBL" id="JBDJNQ010000010">
    <property type="protein sequence ID" value="MEN5379445.1"/>
    <property type="molecule type" value="Genomic_DNA"/>
</dbReference>
<reference evidence="1 2" key="1">
    <citation type="submission" date="2024-04" db="EMBL/GenBank/DDBJ databases">
        <title>WGS of bacteria from Torrens River.</title>
        <authorList>
            <person name="Wyrsch E.R."/>
            <person name="Drigo B."/>
        </authorList>
    </citation>
    <scope>NUCLEOTIDE SEQUENCE [LARGE SCALE GENOMIC DNA]</scope>
    <source>
        <strain evidence="1 2">TWI391</strain>
    </source>
</reference>
<dbReference type="RefSeq" id="WP_339424221.1">
    <property type="nucleotide sequence ID" value="NZ_JBDJNQ010000010.1"/>
</dbReference>
<evidence type="ECO:0000313" key="1">
    <source>
        <dbReference type="EMBL" id="MEN5379445.1"/>
    </source>
</evidence>
<accession>A0ABV0BXB4</accession>
<keyword evidence="2" id="KW-1185">Reference proteome</keyword>
<comment type="caution">
    <text evidence="1">The sequence shown here is derived from an EMBL/GenBank/DDBJ whole genome shotgun (WGS) entry which is preliminary data.</text>
</comment>
<proteinExistence type="predicted"/>
<gene>
    <name evidence="1" type="ORF">ABE541_19420</name>
</gene>
<name>A0ABV0BXB4_9SPHI</name>
<protein>
    <submittedName>
        <fullName evidence="1">Uncharacterized protein</fullName>
    </submittedName>
</protein>
<organism evidence="1 2">
    <name type="scientific">Sphingobacterium kitahiroshimense</name>
    <dbReference type="NCBI Taxonomy" id="470446"/>
    <lineage>
        <taxon>Bacteria</taxon>
        <taxon>Pseudomonadati</taxon>
        <taxon>Bacteroidota</taxon>
        <taxon>Sphingobacteriia</taxon>
        <taxon>Sphingobacteriales</taxon>
        <taxon>Sphingobacteriaceae</taxon>
        <taxon>Sphingobacterium</taxon>
    </lineage>
</organism>
<dbReference type="Proteomes" id="UP001409291">
    <property type="component" value="Unassembled WGS sequence"/>
</dbReference>
<sequence>MTEIIKASTYEVTQGIYWITDIVIGVFRHDIFKNNGNEKR</sequence>
<evidence type="ECO:0000313" key="2">
    <source>
        <dbReference type="Proteomes" id="UP001409291"/>
    </source>
</evidence>